<dbReference type="RefSeq" id="WP_013879847.1">
    <property type="nucleotide sequence ID" value="NC_015666.1"/>
</dbReference>
<keyword evidence="1" id="KW-0812">Transmembrane</keyword>
<dbReference type="PANTHER" id="PTHR30576">
    <property type="entry name" value="COLANIC BIOSYNTHESIS UDP-GLUCOSE LIPID CARRIER TRANSFERASE"/>
    <property type="match status" value="1"/>
</dbReference>
<keyword evidence="1" id="KW-0472">Membrane</keyword>
<feature type="domain" description="Bacterial sugar transferase" evidence="2">
    <location>
        <begin position="300"/>
        <end position="484"/>
    </location>
</feature>
<protein>
    <submittedName>
        <fullName evidence="3">Exopolysaccharide biosynthesis polyprenyl glycosylphosphotransferase</fullName>
    </submittedName>
</protein>
<dbReference type="eggNOG" id="arCOG06282">
    <property type="taxonomic scope" value="Archaea"/>
</dbReference>
<dbReference type="GO" id="GO:0016780">
    <property type="term" value="F:phosphotransferase activity, for other substituted phosphate groups"/>
    <property type="evidence" value="ECO:0007669"/>
    <property type="project" value="TreeGrafter"/>
</dbReference>
<dbReference type="InterPro" id="IPR003362">
    <property type="entry name" value="Bact_transf"/>
</dbReference>
<keyword evidence="4" id="KW-1185">Reference proteome</keyword>
<keyword evidence="1" id="KW-1133">Transmembrane helix</keyword>
<proteinExistence type="predicted"/>
<feature type="transmembrane region" description="Helical" evidence="1">
    <location>
        <begin position="305"/>
        <end position="326"/>
    </location>
</feature>
<evidence type="ECO:0000313" key="3">
    <source>
        <dbReference type="EMBL" id="AEH36955.1"/>
    </source>
</evidence>
<name>F8DA34_HALXS</name>
<feature type="transmembrane region" description="Helical" evidence="1">
    <location>
        <begin position="55"/>
        <end position="74"/>
    </location>
</feature>
<feature type="transmembrane region" description="Helical" evidence="1">
    <location>
        <begin position="111"/>
        <end position="134"/>
    </location>
</feature>
<evidence type="ECO:0000313" key="4">
    <source>
        <dbReference type="Proteomes" id="UP000006794"/>
    </source>
</evidence>
<evidence type="ECO:0000259" key="2">
    <source>
        <dbReference type="Pfam" id="PF02397"/>
    </source>
</evidence>
<feature type="transmembrane region" description="Helical" evidence="1">
    <location>
        <begin position="86"/>
        <end position="105"/>
    </location>
</feature>
<dbReference type="GeneID" id="10797292"/>
<dbReference type="Pfam" id="PF02397">
    <property type="entry name" value="Bac_transf"/>
    <property type="match status" value="1"/>
</dbReference>
<dbReference type="HOGENOM" id="CLU_024920_0_0_2"/>
<organism evidence="3 4">
    <name type="scientific">Halopiger xanaduensis (strain DSM 18323 / JCM 14033 / SH-6)</name>
    <dbReference type="NCBI Taxonomy" id="797210"/>
    <lineage>
        <taxon>Archaea</taxon>
        <taxon>Methanobacteriati</taxon>
        <taxon>Methanobacteriota</taxon>
        <taxon>Stenosarchaea group</taxon>
        <taxon>Halobacteria</taxon>
        <taxon>Halobacteriales</taxon>
        <taxon>Natrialbaceae</taxon>
        <taxon>Halopiger</taxon>
    </lineage>
</organism>
<dbReference type="OrthoDB" id="340745at2157"/>
<gene>
    <name evidence="3" type="ordered locus">Halxa_2333</name>
</gene>
<dbReference type="EMBL" id="CP002839">
    <property type="protein sequence ID" value="AEH36955.1"/>
    <property type="molecule type" value="Genomic_DNA"/>
</dbReference>
<dbReference type="PANTHER" id="PTHR30576:SF0">
    <property type="entry name" value="UNDECAPRENYL-PHOSPHATE N-ACETYLGALACTOSAMINYL 1-PHOSPHATE TRANSFERASE-RELATED"/>
    <property type="match status" value="1"/>
</dbReference>
<dbReference type="AlphaFoldDB" id="F8DA34"/>
<evidence type="ECO:0000256" key="1">
    <source>
        <dbReference type="SAM" id="Phobius"/>
    </source>
</evidence>
<dbReference type="STRING" id="797210.Halxa_2333"/>
<reference evidence="3 4" key="1">
    <citation type="journal article" date="2012" name="Stand. Genomic Sci.">
        <title>Complete genome sequence of Halopiger xanaduensis type strain (SH-6(T)).</title>
        <authorList>
            <person name="Anderson I."/>
            <person name="Tindall B.J."/>
            <person name="Rohde M."/>
            <person name="Lucas S."/>
            <person name="Han J."/>
            <person name="Lapidus A."/>
            <person name="Cheng J.F."/>
            <person name="Goodwin L."/>
            <person name="Pitluck S."/>
            <person name="Peters L."/>
            <person name="Pati A."/>
            <person name="Mikhailova N."/>
            <person name="Pagani I."/>
            <person name="Teshima H."/>
            <person name="Han C."/>
            <person name="Tapia R."/>
            <person name="Land M."/>
            <person name="Woyke T."/>
            <person name="Klenk H.P."/>
            <person name="Kyrpides N."/>
            <person name="Ivanova N."/>
        </authorList>
    </citation>
    <scope>NUCLEOTIDE SEQUENCE [LARGE SCALE GENOMIC DNA]</scope>
    <source>
        <strain evidence="4">DSM 18323 / JCM 14033 / SH-6</strain>
    </source>
</reference>
<keyword evidence="3" id="KW-0808">Transferase</keyword>
<sequence>MLTGWRFRVVSLLGVIGLTLAAVVAANHELSQTLFTTYVPLFNRLEATVLTGESFYLAVLLSVVTVTVSLLPLYKPRPRRILDTVVLVQKRVVVAGFALATLGYFKWSHRLPRATLVMIIGLLGIVLPAWFVWIRRRPQGADGRTLLVGDDLAQIERIAPAVDAPVLGYLCPSSVDYYEFNEGAIGEDDGMRVTADGGLALQHTGGNQELEQALDELSRIGGLSRLEDTLVEYDIDTVVLAFRQADRAEFFGALDACYEHGVDAKVHREYADSVLVAEGDVGDLVDIDLEPWDPLDHLFKRLFDIAFATAALVALAPIIVAISAAIKLDDGGSVLYQQDRTAVFGESFAVYKFRSMVENAESKTGAKISEEDAGDVDPRVTRVGRLLRKTHLDEIPQLWSILVGDMSVVGPRPERPELDTEIQRDGIDWEKRWFVKPGLTGLAQINDVTGHEPGKKLWYDLEYVRRQSFWFDVKIVVRQIWKVLSDVREFASDE</sequence>
<dbReference type="KEGG" id="hxa:Halxa_2333"/>
<accession>F8DA34</accession>
<dbReference type="Proteomes" id="UP000006794">
    <property type="component" value="Chromosome"/>
</dbReference>